<dbReference type="InterPro" id="IPR019734">
    <property type="entry name" value="TPR_rpt"/>
</dbReference>
<dbReference type="SUPFAM" id="SSF48452">
    <property type="entry name" value="TPR-like"/>
    <property type="match status" value="2"/>
</dbReference>
<dbReference type="Pfam" id="PF13424">
    <property type="entry name" value="TPR_12"/>
    <property type="match status" value="2"/>
</dbReference>
<evidence type="ECO:0000256" key="1">
    <source>
        <dbReference type="SAM" id="MobiDB-lite"/>
    </source>
</evidence>
<gene>
    <name evidence="2" type="ORF">GOMPHAMPRED_007098</name>
</gene>
<dbReference type="InterPro" id="IPR009003">
    <property type="entry name" value="Peptidase_S1_PA"/>
</dbReference>
<feature type="region of interest" description="Disordered" evidence="1">
    <location>
        <begin position="1"/>
        <end position="44"/>
    </location>
</feature>
<evidence type="ECO:0000313" key="3">
    <source>
        <dbReference type="Proteomes" id="UP000664169"/>
    </source>
</evidence>
<dbReference type="EMBL" id="CAJPDQ010000005">
    <property type="protein sequence ID" value="CAF9910480.1"/>
    <property type="molecule type" value="Genomic_DNA"/>
</dbReference>
<feature type="region of interest" description="Disordered" evidence="1">
    <location>
        <begin position="629"/>
        <end position="674"/>
    </location>
</feature>
<dbReference type="InterPro" id="IPR053137">
    <property type="entry name" value="NLR-like"/>
</dbReference>
<name>A0A8H3I7P9_9LECA</name>
<dbReference type="Proteomes" id="UP000664169">
    <property type="component" value="Unassembled WGS sequence"/>
</dbReference>
<proteinExistence type="predicted"/>
<evidence type="ECO:0000313" key="2">
    <source>
        <dbReference type="EMBL" id="CAF9910480.1"/>
    </source>
</evidence>
<organism evidence="2 3">
    <name type="scientific">Gomphillus americanus</name>
    <dbReference type="NCBI Taxonomy" id="1940652"/>
    <lineage>
        <taxon>Eukaryota</taxon>
        <taxon>Fungi</taxon>
        <taxon>Dikarya</taxon>
        <taxon>Ascomycota</taxon>
        <taxon>Pezizomycotina</taxon>
        <taxon>Lecanoromycetes</taxon>
        <taxon>OSLEUM clade</taxon>
        <taxon>Ostropomycetidae</taxon>
        <taxon>Ostropales</taxon>
        <taxon>Graphidaceae</taxon>
        <taxon>Gomphilloideae</taxon>
        <taxon>Gomphillus</taxon>
    </lineage>
</organism>
<evidence type="ECO:0008006" key="4">
    <source>
        <dbReference type="Google" id="ProtNLM"/>
    </source>
</evidence>
<dbReference type="AlphaFoldDB" id="A0A8H3I7P9"/>
<dbReference type="PANTHER" id="PTHR46082">
    <property type="entry name" value="ATP/GTP-BINDING PROTEIN-RELATED"/>
    <property type="match status" value="1"/>
</dbReference>
<sequence length="990" mass="110138">MINDEFGENNVSSAPFPSTGDPGFQNDVTLSSQSNAEEENPLSNGLSHIANVKNTITKHDLCGKTLTSNEHDALTKQQTVDKGDLVLQDNPKNNEAAIYRHDVSSKDENLDGDHMIKTEAKPVMLQTGSTMSRSISSSSIVPPVANVQLSTSSTSLALEYSTAPVAASAIPALPVAPPLVTNELNAAAVRTELVTQAVVRRDPYRNGKRINESIFAFPASGTEISMEHRNSFAVIAHKLRQNIEAHRAPIPAEPRIDIDLLMTGSCKADAEPSIVVTCDKKIFAHLETILYLDHIQDQHNLVILKKKPHWRGSWRWQVPKKCSGTGPRYHLCIRVRDVERVELGAKFLQCLAEFEDVGDIPLWCGSKIVQSGTASCATLSCILRIDDNMYGLTTAHSFNTDIGSSEQLGEAYQLSSDGNSHYPLLVPNFNAYETEQPDLDWALISMPHQPNITAGLPIVNLGSVVREHPQEERDVFILSSVVAKPRNGVLLCGTTVSGADFAAADVQYWNVELEYDDALCKGDSGSLVIDALTKAIYGYVIARNSYGFIQVIPMYAVLPQVQYFMEDLSVTISQRLETHQSLLNENVEAESNAVVGSSREERHLEEESQLPPIHREIITYHEIVNHDVEPAGSSTTANKPDSEQYPSLVSTPPQIITPFSRTTSLPKSTSGGTDSRHYGREILYHENIHHPVPTSVDIQTRPQKRLRQIEGETAVSRGLEQLPLSSTIPATLEVKKGETVSQEKQGEGRYQPTKAQANLYNDQDELDEVEDMYLQMLQGDEKGSNFIHNLIDELVDQGKLDEAEQMLQRLLIYMEKLLGSKHLSTLRTVHNIGILYSKQGKLTEAEQMLLRVLLGREEQLGSKHLSTLDAVHDIGLLYSKQGKLVEAKRMLLRVLLGRKEQLGSKHPDTLRAMGNIATVYELRRKYQKAENLYKQVLSSREEQLGSKHPDTLSAMKNVVEIYRLGGRYQEAEDLRKQMLPTREEYYMGYG</sequence>
<dbReference type="OrthoDB" id="5986190at2759"/>
<dbReference type="InterPro" id="IPR011990">
    <property type="entry name" value="TPR-like_helical_dom_sf"/>
</dbReference>
<feature type="compositionally biased region" description="Polar residues" evidence="1">
    <location>
        <begin position="632"/>
        <end position="673"/>
    </location>
</feature>
<dbReference type="PANTHER" id="PTHR46082:SF6">
    <property type="entry name" value="AAA+ ATPASE DOMAIN-CONTAINING PROTEIN-RELATED"/>
    <property type="match status" value="1"/>
</dbReference>
<dbReference type="SUPFAM" id="SSF50494">
    <property type="entry name" value="Trypsin-like serine proteases"/>
    <property type="match status" value="1"/>
</dbReference>
<dbReference type="SMART" id="SM00028">
    <property type="entry name" value="TPR"/>
    <property type="match status" value="4"/>
</dbReference>
<accession>A0A8H3I7P9</accession>
<comment type="caution">
    <text evidence="2">The sequence shown here is derived from an EMBL/GenBank/DDBJ whole genome shotgun (WGS) entry which is preliminary data.</text>
</comment>
<reference evidence="2" key="1">
    <citation type="submission" date="2021-03" db="EMBL/GenBank/DDBJ databases">
        <authorList>
            <person name="Tagirdzhanova G."/>
        </authorList>
    </citation>
    <scope>NUCLEOTIDE SEQUENCE</scope>
</reference>
<keyword evidence="3" id="KW-1185">Reference proteome</keyword>
<protein>
    <recommendedName>
        <fullName evidence="4">Nephrocystin-3</fullName>
    </recommendedName>
</protein>
<feature type="compositionally biased region" description="Polar residues" evidence="1">
    <location>
        <begin position="26"/>
        <end position="44"/>
    </location>
</feature>
<dbReference type="Gene3D" id="1.25.40.10">
    <property type="entry name" value="Tetratricopeptide repeat domain"/>
    <property type="match status" value="1"/>
</dbReference>